<evidence type="ECO:0000313" key="8">
    <source>
        <dbReference type="EMBL" id="MBC8571182.1"/>
    </source>
</evidence>
<dbReference type="Gene3D" id="2.115.10.20">
    <property type="entry name" value="Glycosyl hydrolase domain, family 43"/>
    <property type="match status" value="1"/>
</dbReference>
<dbReference type="PANTHER" id="PTHR42800:SF1">
    <property type="entry name" value="EXOINULINASE INUD (AFU_ORTHOLOGUE AFUA_5G00480)"/>
    <property type="match status" value="1"/>
</dbReference>
<dbReference type="Pfam" id="PF12733">
    <property type="entry name" value="Cadherin-like"/>
    <property type="match status" value="2"/>
</dbReference>
<proteinExistence type="inferred from homology"/>
<feature type="non-terminal residue" evidence="8">
    <location>
        <position position="747"/>
    </location>
</feature>
<organism evidence="8 9">
    <name type="scientific">Zongyangia hominis</name>
    <dbReference type="NCBI Taxonomy" id="2763677"/>
    <lineage>
        <taxon>Bacteria</taxon>
        <taxon>Bacillati</taxon>
        <taxon>Bacillota</taxon>
        <taxon>Clostridia</taxon>
        <taxon>Eubacteriales</taxon>
        <taxon>Oscillospiraceae</taxon>
        <taxon>Zongyangia</taxon>
    </lineage>
</organism>
<dbReference type="InterPro" id="IPR025883">
    <property type="entry name" value="Cadherin-like_domain"/>
</dbReference>
<dbReference type="InterPro" id="IPR013320">
    <property type="entry name" value="ConA-like_dom_sf"/>
</dbReference>
<evidence type="ECO:0000256" key="2">
    <source>
        <dbReference type="ARBA" id="ARBA00022801"/>
    </source>
</evidence>
<dbReference type="InterPro" id="IPR001362">
    <property type="entry name" value="Glyco_hydro_32"/>
</dbReference>
<dbReference type="CDD" id="cd18622">
    <property type="entry name" value="GH32_Inu-like"/>
    <property type="match status" value="1"/>
</dbReference>
<comment type="caution">
    <text evidence="8">The sequence shown here is derived from an EMBL/GenBank/DDBJ whole genome shotgun (WGS) entry which is preliminary data.</text>
</comment>
<evidence type="ECO:0000256" key="1">
    <source>
        <dbReference type="ARBA" id="ARBA00009902"/>
    </source>
</evidence>
<keyword evidence="9" id="KW-1185">Reference proteome</keyword>
<keyword evidence="3 4" id="KW-0326">Glycosidase</keyword>
<dbReference type="SUPFAM" id="SSF49899">
    <property type="entry name" value="Concanavalin A-like lectins/glucanases"/>
    <property type="match status" value="1"/>
</dbReference>
<dbReference type="Proteomes" id="UP000660861">
    <property type="component" value="Unassembled WGS sequence"/>
</dbReference>
<dbReference type="SMART" id="SM00640">
    <property type="entry name" value="Glyco_32"/>
    <property type="match status" value="1"/>
</dbReference>
<feature type="domain" description="Cadherin-like beta-sandwich-like" evidence="7">
    <location>
        <begin position="510"/>
        <end position="595"/>
    </location>
</feature>
<dbReference type="Pfam" id="PF08244">
    <property type="entry name" value="Glyco_hydro_32C"/>
    <property type="match status" value="1"/>
</dbReference>
<feature type="domain" description="Glycosyl hydrolase family 32 N-terminal" evidence="5">
    <location>
        <begin position="20"/>
        <end position="335"/>
    </location>
</feature>
<comment type="similarity">
    <text evidence="1 4">Belongs to the glycosyl hydrolase 32 family.</text>
</comment>
<dbReference type="InterPro" id="IPR013189">
    <property type="entry name" value="Glyco_hydro_32_C"/>
</dbReference>
<dbReference type="Gene3D" id="2.60.120.560">
    <property type="entry name" value="Exo-inulinase, domain 1"/>
    <property type="match status" value="1"/>
</dbReference>
<dbReference type="AlphaFoldDB" id="A0A926EGC5"/>
<feature type="domain" description="Cadherin-like beta-sandwich-like" evidence="7">
    <location>
        <begin position="604"/>
        <end position="689"/>
    </location>
</feature>
<gene>
    <name evidence="8" type="ORF">H8709_10135</name>
</gene>
<dbReference type="EMBL" id="JACRTC010000008">
    <property type="protein sequence ID" value="MBC8571182.1"/>
    <property type="molecule type" value="Genomic_DNA"/>
</dbReference>
<dbReference type="InterPro" id="IPR018053">
    <property type="entry name" value="Glyco_hydro_32_AS"/>
</dbReference>
<dbReference type="PROSITE" id="PS00609">
    <property type="entry name" value="GLYCOSYL_HYDROL_F32"/>
    <property type="match status" value="1"/>
</dbReference>
<name>A0A926EGC5_9FIRM</name>
<protein>
    <submittedName>
        <fullName evidence="8">Cadherin-like beta sandwich domain-containing protein</fullName>
    </submittedName>
</protein>
<dbReference type="PANTHER" id="PTHR42800">
    <property type="entry name" value="EXOINULINASE INUD (AFU_ORTHOLOGUE AFUA_5G00480)"/>
    <property type="match status" value="1"/>
</dbReference>
<sequence>MRKDPDVSTIYDGGYRPQFHFTPQYAFMNDPNGMLYNAATGEYHFFYQAYPYSLNPTDDKHWGHAVSKDLVHWTELPLALSPDDYGNMWSGSGFIDYKNTGGFYDESVPEAARMVLAYAIVRSGGATGLAYTEDGGVTWTKYQGGKPVLSDGWCADPKVFWYDDASMENGGTWVLLTSGETKLYTSPDLKNWTYNSSLKLKNGTAVSWECPDMYEVAVDGNPANKKWVYNAAGSFYLIGDIVKGPDGMLSFVAESEPLLYNGDSHQYNADISGLQNQGDHAVYATQTFYAAPDDRILSVSWLRETAGALDGSKMWNGTMTVPLETTLRTTEDGIRMYSYPAKELNSLRGDLIYSDTDVPVSPDGANILDGKQGVMMDIEGTFTLGSGVTEFGFKLRQGGTQETVVKYDAANGQLTLDKSKSGLAYTGISSMELRPENGKVKLRILVDSTAIEAFGNDGIAAVSSVYFPDPTSAGMEFYVKGGDVTVDSLNIYAMDSSWKEPSPQPVPTVLTDLTLSSALLTPNFSVDVTEYTATVANSVNSIKVLPTYTGDAAVTVNGVEVASGAYSADIALSVGENTITVVAGEKTYTIKVTREEPAPVPTVLTDLTLSSALLTPNFSADVTEYTATVANSVGSIKVLPTYTGDTAVTVNGTEVASGAYSADISLSVGENTITVVAGEKTYTIKVTREDKKPPVTEKPFLDGLELSQGVLQPSFDKDVNAYSASVTNSVDSIQVKPFYSGEMAVTV</sequence>
<accession>A0A926EGC5</accession>
<dbReference type="SUPFAM" id="SSF75005">
    <property type="entry name" value="Arabinanase/levansucrase/invertase"/>
    <property type="match status" value="1"/>
</dbReference>
<dbReference type="GO" id="GO:0005987">
    <property type="term" value="P:sucrose catabolic process"/>
    <property type="evidence" value="ECO:0007669"/>
    <property type="project" value="TreeGrafter"/>
</dbReference>
<evidence type="ECO:0000259" key="7">
    <source>
        <dbReference type="Pfam" id="PF12733"/>
    </source>
</evidence>
<evidence type="ECO:0000259" key="5">
    <source>
        <dbReference type="Pfam" id="PF00251"/>
    </source>
</evidence>
<keyword evidence="2 4" id="KW-0378">Hydrolase</keyword>
<feature type="domain" description="Glycosyl hydrolase family 32 C-terminal" evidence="6">
    <location>
        <begin position="344"/>
        <end position="492"/>
    </location>
</feature>
<dbReference type="GO" id="GO:0004575">
    <property type="term" value="F:sucrose alpha-glucosidase activity"/>
    <property type="evidence" value="ECO:0007669"/>
    <property type="project" value="TreeGrafter"/>
</dbReference>
<dbReference type="GO" id="GO:0005737">
    <property type="term" value="C:cytoplasm"/>
    <property type="evidence" value="ECO:0007669"/>
    <property type="project" value="TreeGrafter"/>
</dbReference>
<reference evidence="8" key="1">
    <citation type="submission" date="2020-08" db="EMBL/GenBank/DDBJ databases">
        <title>Genome public.</title>
        <authorList>
            <person name="Liu C."/>
            <person name="Sun Q."/>
        </authorList>
    </citation>
    <scope>NUCLEOTIDE SEQUENCE</scope>
    <source>
        <strain evidence="8">NSJ-54</strain>
    </source>
</reference>
<dbReference type="Pfam" id="PF00251">
    <property type="entry name" value="Glyco_hydro_32N"/>
    <property type="match status" value="1"/>
</dbReference>
<dbReference type="InterPro" id="IPR013148">
    <property type="entry name" value="Glyco_hydro_32_N"/>
</dbReference>
<evidence type="ECO:0000256" key="4">
    <source>
        <dbReference type="RuleBase" id="RU362110"/>
    </source>
</evidence>
<dbReference type="RefSeq" id="WP_262398276.1">
    <property type="nucleotide sequence ID" value="NZ_JACRTC010000008.1"/>
</dbReference>
<evidence type="ECO:0000259" key="6">
    <source>
        <dbReference type="Pfam" id="PF08244"/>
    </source>
</evidence>
<evidence type="ECO:0000313" key="9">
    <source>
        <dbReference type="Proteomes" id="UP000660861"/>
    </source>
</evidence>
<evidence type="ECO:0000256" key="3">
    <source>
        <dbReference type="ARBA" id="ARBA00023295"/>
    </source>
</evidence>
<dbReference type="InterPro" id="IPR023296">
    <property type="entry name" value="Glyco_hydro_beta-prop_sf"/>
</dbReference>